<name>A0A0F9U628_9ZZZZ</name>
<dbReference type="InterPro" id="IPR050259">
    <property type="entry name" value="SDR"/>
</dbReference>
<dbReference type="PRINTS" id="PR00080">
    <property type="entry name" value="SDRFAMILY"/>
</dbReference>
<evidence type="ECO:0000256" key="1">
    <source>
        <dbReference type="ARBA" id="ARBA00006484"/>
    </source>
</evidence>
<evidence type="ECO:0008006" key="3">
    <source>
        <dbReference type="Google" id="ProtNLM"/>
    </source>
</evidence>
<dbReference type="SUPFAM" id="SSF51735">
    <property type="entry name" value="NAD(P)-binding Rossmann-fold domains"/>
    <property type="match status" value="1"/>
</dbReference>
<dbReference type="PANTHER" id="PTHR42879">
    <property type="entry name" value="3-OXOACYL-(ACYL-CARRIER-PROTEIN) REDUCTASE"/>
    <property type="match status" value="1"/>
</dbReference>
<dbReference type="InterPro" id="IPR036291">
    <property type="entry name" value="NAD(P)-bd_dom_sf"/>
</dbReference>
<evidence type="ECO:0000313" key="2">
    <source>
        <dbReference type="EMBL" id="KKN87064.1"/>
    </source>
</evidence>
<dbReference type="Pfam" id="PF13561">
    <property type="entry name" value="adh_short_C2"/>
    <property type="match status" value="1"/>
</dbReference>
<proteinExistence type="inferred from homology"/>
<sequence length="214" mass="22852">MDLGLKDKKALVTGGSHGIGLAIVQALREEGCKVGSISRREGCDVLRPADINKALKEFSNIDILVNNVGGGGRWGDENPLATETTVWREIYEKNAMVAVRFTINSIPYMLKRGWGRVITIASIYGREGGGRPWFNMAKAAEISFMKTMAMHYKGSGVTFNSVAPGLIAIANTTNEIEGGTPEEVASVVVFLASEKANLVNGACIAVDGGEGRSF</sequence>
<dbReference type="AlphaFoldDB" id="A0A0F9U628"/>
<accession>A0A0F9U628</accession>
<dbReference type="CDD" id="cd05233">
    <property type="entry name" value="SDR_c"/>
    <property type="match status" value="1"/>
</dbReference>
<reference evidence="2" key="1">
    <citation type="journal article" date="2015" name="Nature">
        <title>Complex archaea that bridge the gap between prokaryotes and eukaryotes.</title>
        <authorList>
            <person name="Spang A."/>
            <person name="Saw J.H."/>
            <person name="Jorgensen S.L."/>
            <person name="Zaremba-Niedzwiedzka K."/>
            <person name="Martijn J."/>
            <person name="Lind A.E."/>
            <person name="van Eijk R."/>
            <person name="Schleper C."/>
            <person name="Guy L."/>
            <person name="Ettema T.J."/>
        </authorList>
    </citation>
    <scope>NUCLEOTIDE SEQUENCE</scope>
</reference>
<dbReference type="PRINTS" id="PR00081">
    <property type="entry name" value="GDHRDH"/>
</dbReference>
<dbReference type="Gene3D" id="3.40.50.720">
    <property type="entry name" value="NAD(P)-binding Rossmann-like Domain"/>
    <property type="match status" value="1"/>
</dbReference>
<comment type="similarity">
    <text evidence="1">Belongs to the short-chain dehydrogenases/reductases (SDR) family.</text>
</comment>
<comment type="caution">
    <text evidence="2">The sequence shown here is derived from an EMBL/GenBank/DDBJ whole genome shotgun (WGS) entry which is preliminary data.</text>
</comment>
<dbReference type="InterPro" id="IPR002347">
    <property type="entry name" value="SDR_fam"/>
</dbReference>
<dbReference type="EMBL" id="LAZR01000142">
    <property type="protein sequence ID" value="KKN87064.1"/>
    <property type="molecule type" value="Genomic_DNA"/>
</dbReference>
<protein>
    <recommendedName>
        <fullName evidence="3">SDR family oxidoreductase</fullName>
    </recommendedName>
</protein>
<gene>
    <name evidence="2" type="ORF">LCGC14_0263340</name>
</gene>
<organism evidence="2">
    <name type="scientific">marine sediment metagenome</name>
    <dbReference type="NCBI Taxonomy" id="412755"/>
    <lineage>
        <taxon>unclassified sequences</taxon>
        <taxon>metagenomes</taxon>
        <taxon>ecological metagenomes</taxon>
    </lineage>
</organism>